<feature type="transmembrane region" description="Helical" evidence="6">
    <location>
        <begin position="501"/>
        <end position="519"/>
    </location>
</feature>
<feature type="transmembrane region" description="Helical" evidence="6">
    <location>
        <begin position="189"/>
        <end position="208"/>
    </location>
</feature>
<dbReference type="Gene3D" id="1.20.1740.10">
    <property type="entry name" value="Amino acid/polyamine transporter I"/>
    <property type="match status" value="1"/>
</dbReference>
<dbReference type="GO" id="GO:0022857">
    <property type="term" value="F:transmembrane transporter activity"/>
    <property type="evidence" value="ECO:0007669"/>
    <property type="project" value="InterPro"/>
</dbReference>
<dbReference type="GO" id="GO:0016020">
    <property type="term" value="C:membrane"/>
    <property type="evidence" value="ECO:0007669"/>
    <property type="project" value="UniProtKB-SubCell"/>
</dbReference>
<dbReference type="Pfam" id="PF13520">
    <property type="entry name" value="AA_permease_2"/>
    <property type="match status" value="1"/>
</dbReference>
<feature type="transmembrane region" description="Helical" evidence="6">
    <location>
        <begin position="148"/>
        <end position="169"/>
    </location>
</feature>
<sequence length="540" mass="59645">MSSYLHHRRHSQNIDQGQAYELGHTSKSVGVDISETHDESKQPPPAVPPTLESQVRVRRLFSGAQLFMFSLTNMGLWEGMCTNMYFALYEGGPYTFSWSILICFFGAISQAASIGEMASIIPIAGAQYHWTWHLAPSKIKRFATYMQAWFTWFGYISLLAAVANVTIILLESLVGLNNPSYVAQGWHTALLVIAMCTLQAGMNMYLFWLIPWVEFVAGILHICLFVVFLVVLAVMGNRHSASFVFTARNTSEIQSGWTNQFVSFHLGMLTCVWSFTGFDGAIHMSEEVRKAKSAVPRAMFWSIFMNGLLGYAMVITILVAMGSVEDALNSSSPIVAILMEVTGSSAATTAMVTGLFIISFAINMGMIASVSRLTWAWARDGGLPTHFAYVDPKHRVPVRAVWIVTLLVCILCLLNIGSSSYIAFGAITSLSSLALYASYAIAISSMLYARYSSKGTLQLGEWNFGRWGPYINMFALVYTLWMCVFLPFPSSLPVTGANMNYCGPVFLFVVVVALVLWVVSAGKNWQGPNITIMDFVMAQS</sequence>
<protein>
    <recommendedName>
        <fullName evidence="9">Amino acid permease</fullName>
    </recommendedName>
</protein>
<feature type="transmembrane region" description="Helical" evidence="6">
    <location>
        <begin position="257"/>
        <end position="278"/>
    </location>
</feature>
<accession>A0AAN7SWP9</accession>
<keyword evidence="2" id="KW-0813">Transport</keyword>
<name>A0AAN7SWP9_9EURO</name>
<organism evidence="7 8">
    <name type="scientific">Lithohypha guttulata</name>
    <dbReference type="NCBI Taxonomy" id="1690604"/>
    <lineage>
        <taxon>Eukaryota</taxon>
        <taxon>Fungi</taxon>
        <taxon>Dikarya</taxon>
        <taxon>Ascomycota</taxon>
        <taxon>Pezizomycotina</taxon>
        <taxon>Eurotiomycetes</taxon>
        <taxon>Chaetothyriomycetidae</taxon>
        <taxon>Chaetothyriales</taxon>
        <taxon>Trichomeriaceae</taxon>
        <taxon>Lithohypha</taxon>
    </lineage>
</organism>
<evidence type="ECO:0008006" key="9">
    <source>
        <dbReference type="Google" id="ProtNLM"/>
    </source>
</evidence>
<keyword evidence="5 6" id="KW-0472">Membrane</keyword>
<dbReference type="Proteomes" id="UP001309876">
    <property type="component" value="Unassembled WGS sequence"/>
</dbReference>
<dbReference type="InterPro" id="IPR002293">
    <property type="entry name" value="AA/rel_permease1"/>
</dbReference>
<keyword evidence="4 6" id="KW-1133">Transmembrane helix</keyword>
<evidence type="ECO:0000256" key="5">
    <source>
        <dbReference type="ARBA" id="ARBA00023136"/>
    </source>
</evidence>
<feature type="transmembrane region" description="Helical" evidence="6">
    <location>
        <begin position="66"/>
        <end position="88"/>
    </location>
</feature>
<comment type="subcellular location">
    <subcellularLocation>
        <location evidence="1">Membrane</location>
        <topology evidence="1">Multi-pass membrane protein</topology>
    </subcellularLocation>
</comment>
<gene>
    <name evidence="7" type="ORF">LTR05_006897</name>
</gene>
<keyword evidence="3 6" id="KW-0812">Transmembrane</keyword>
<evidence type="ECO:0000256" key="4">
    <source>
        <dbReference type="ARBA" id="ARBA00022989"/>
    </source>
</evidence>
<feature type="transmembrane region" description="Helical" evidence="6">
    <location>
        <begin position="470"/>
        <end position="489"/>
    </location>
</feature>
<evidence type="ECO:0000256" key="2">
    <source>
        <dbReference type="ARBA" id="ARBA00022448"/>
    </source>
</evidence>
<proteinExistence type="predicted"/>
<dbReference type="PANTHER" id="PTHR45649:SF5">
    <property type="entry name" value="GABA TRANSPORTER (EUROFUNG)-RELATED"/>
    <property type="match status" value="1"/>
</dbReference>
<dbReference type="PIRSF" id="PIRSF006060">
    <property type="entry name" value="AA_transporter"/>
    <property type="match status" value="1"/>
</dbReference>
<feature type="transmembrane region" description="Helical" evidence="6">
    <location>
        <begin position="215"/>
        <end position="237"/>
    </location>
</feature>
<evidence type="ECO:0000256" key="1">
    <source>
        <dbReference type="ARBA" id="ARBA00004141"/>
    </source>
</evidence>
<evidence type="ECO:0000313" key="7">
    <source>
        <dbReference type="EMBL" id="KAK5083015.1"/>
    </source>
</evidence>
<dbReference type="AlphaFoldDB" id="A0AAN7SWP9"/>
<feature type="transmembrane region" description="Helical" evidence="6">
    <location>
        <begin position="299"/>
        <end position="322"/>
    </location>
</feature>
<keyword evidence="8" id="KW-1185">Reference proteome</keyword>
<evidence type="ECO:0000256" key="3">
    <source>
        <dbReference type="ARBA" id="ARBA00022692"/>
    </source>
</evidence>
<evidence type="ECO:0000256" key="6">
    <source>
        <dbReference type="SAM" id="Phobius"/>
    </source>
</evidence>
<feature type="transmembrane region" description="Helical" evidence="6">
    <location>
        <begin position="396"/>
        <end position="416"/>
    </location>
</feature>
<feature type="transmembrane region" description="Helical" evidence="6">
    <location>
        <begin position="94"/>
        <end position="114"/>
    </location>
</feature>
<evidence type="ECO:0000313" key="8">
    <source>
        <dbReference type="Proteomes" id="UP001309876"/>
    </source>
</evidence>
<comment type="caution">
    <text evidence="7">The sequence shown here is derived from an EMBL/GenBank/DDBJ whole genome shotgun (WGS) entry which is preliminary data.</text>
</comment>
<feature type="transmembrane region" description="Helical" evidence="6">
    <location>
        <begin position="422"/>
        <end position="449"/>
    </location>
</feature>
<reference evidence="7 8" key="1">
    <citation type="submission" date="2023-08" db="EMBL/GenBank/DDBJ databases">
        <title>Black Yeasts Isolated from many extreme environments.</title>
        <authorList>
            <person name="Coleine C."/>
            <person name="Stajich J.E."/>
            <person name="Selbmann L."/>
        </authorList>
    </citation>
    <scope>NUCLEOTIDE SEQUENCE [LARGE SCALE GENOMIC DNA]</scope>
    <source>
        <strain evidence="7 8">CCFEE 5910</strain>
    </source>
</reference>
<feature type="transmembrane region" description="Helical" evidence="6">
    <location>
        <begin position="334"/>
        <end position="362"/>
    </location>
</feature>
<dbReference type="EMBL" id="JAVRRJ010000007">
    <property type="protein sequence ID" value="KAK5083015.1"/>
    <property type="molecule type" value="Genomic_DNA"/>
</dbReference>
<dbReference type="PANTHER" id="PTHR45649">
    <property type="entry name" value="AMINO-ACID PERMEASE BAT1"/>
    <property type="match status" value="1"/>
</dbReference>